<dbReference type="STRING" id="33114.A0A2G2XRP1"/>
<feature type="compositionally biased region" description="Polar residues" evidence="5">
    <location>
        <begin position="192"/>
        <end position="213"/>
    </location>
</feature>
<dbReference type="AlphaFoldDB" id="A0A2G2XRP1"/>
<dbReference type="Pfam" id="PF03107">
    <property type="entry name" value="C1_2"/>
    <property type="match status" value="3"/>
</dbReference>
<evidence type="ECO:0000259" key="6">
    <source>
        <dbReference type="SMART" id="SM00249"/>
    </source>
</evidence>
<dbReference type="EMBL" id="MLFT02000001">
    <property type="protein sequence ID" value="PHT60164.1"/>
    <property type="molecule type" value="Genomic_DNA"/>
</dbReference>
<protein>
    <recommendedName>
        <fullName evidence="6">Zinc finger PHD-type domain-containing protein</fullName>
    </recommendedName>
</protein>
<dbReference type="GO" id="GO:0008270">
    <property type="term" value="F:zinc ion binding"/>
    <property type="evidence" value="ECO:0007669"/>
    <property type="project" value="UniProtKB-KW"/>
</dbReference>
<gene>
    <name evidence="7" type="ORF">CQW23_02527</name>
</gene>
<dbReference type="Proteomes" id="UP000224567">
    <property type="component" value="Unassembled WGS sequence"/>
</dbReference>
<accession>A0A2G2XRP1</accession>
<sequence length="412" mass="45481">MREMGRVKEAQQPKNTMNHFSHPQHTLELITHQKFGPSQLCSACKMQATGSVYTCKSCNFSLHIECSQMPQQLNHPFDKEHNFTLLPEPVYPEGNFRCDACGETGDGFSYHCESCGTDLHILCAVLPQCVTHWSHHHQLELHFSSPYPDNSFRCDICKNVGANQWLYRCDTCGFDAHMNCTKLQIPPHQSHFHQNPTSSTNSRSAPQQHQPSGLGQHHFAGVDHMNQGMNYEMSPQEILRKKREDEDKLMAEMIVGAVSHENQRLNQLIDVGLGRTNQGINNGPPPPVAPQFGATQSNEMSLPEILRKQREDQDKIIAEMIMGATTQHNQQLSQLIAASSMQNQAINQQFNQTLANYASAGAGQGGILNLYQNMMGAGGFNSGGAVNILQALSGAGGIGGLDLSALFGNLNF</sequence>
<dbReference type="PANTHER" id="PTHR46288:SF13">
    <property type="entry name" value="DC1 DOMAIN CONTAINING PROTEIN"/>
    <property type="match status" value="1"/>
</dbReference>
<feature type="domain" description="Zinc finger PHD-type" evidence="6">
    <location>
        <begin position="97"/>
        <end position="158"/>
    </location>
</feature>
<evidence type="ECO:0000313" key="7">
    <source>
        <dbReference type="EMBL" id="PHT60164.1"/>
    </source>
</evidence>
<dbReference type="InterPro" id="IPR004146">
    <property type="entry name" value="DC1"/>
</dbReference>
<dbReference type="PANTHER" id="PTHR46288">
    <property type="entry name" value="PHORBOL-ESTER/DAG-TYPE DOMAIN-CONTAINING PROTEIN"/>
    <property type="match status" value="1"/>
</dbReference>
<keyword evidence="3" id="KW-0863">Zinc-finger</keyword>
<evidence type="ECO:0000256" key="1">
    <source>
        <dbReference type="ARBA" id="ARBA00022723"/>
    </source>
</evidence>
<dbReference type="OrthoDB" id="1877533at2759"/>
<dbReference type="SUPFAM" id="SSF57903">
    <property type="entry name" value="FYVE/PHD zinc finger"/>
    <property type="match status" value="1"/>
</dbReference>
<dbReference type="SMART" id="SM00249">
    <property type="entry name" value="PHD"/>
    <property type="match status" value="2"/>
</dbReference>
<evidence type="ECO:0000256" key="3">
    <source>
        <dbReference type="ARBA" id="ARBA00022771"/>
    </source>
</evidence>
<keyword evidence="8" id="KW-1185">Reference proteome</keyword>
<organism evidence="7 8">
    <name type="scientific">Capsicum baccatum</name>
    <name type="common">Peruvian pepper</name>
    <dbReference type="NCBI Taxonomy" id="33114"/>
    <lineage>
        <taxon>Eukaryota</taxon>
        <taxon>Viridiplantae</taxon>
        <taxon>Streptophyta</taxon>
        <taxon>Embryophyta</taxon>
        <taxon>Tracheophyta</taxon>
        <taxon>Spermatophyta</taxon>
        <taxon>Magnoliopsida</taxon>
        <taxon>eudicotyledons</taxon>
        <taxon>Gunneridae</taxon>
        <taxon>Pentapetalae</taxon>
        <taxon>asterids</taxon>
        <taxon>lamiids</taxon>
        <taxon>Solanales</taxon>
        <taxon>Solanaceae</taxon>
        <taxon>Solanoideae</taxon>
        <taxon>Capsiceae</taxon>
        <taxon>Capsicum</taxon>
    </lineage>
</organism>
<name>A0A2G2XRP1_CAPBA</name>
<dbReference type="SUPFAM" id="SSF57889">
    <property type="entry name" value="Cysteine-rich domain"/>
    <property type="match status" value="1"/>
</dbReference>
<evidence type="ECO:0000256" key="5">
    <source>
        <dbReference type="SAM" id="MobiDB-lite"/>
    </source>
</evidence>
<evidence type="ECO:0000256" key="2">
    <source>
        <dbReference type="ARBA" id="ARBA00022737"/>
    </source>
</evidence>
<dbReference type="InterPro" id="IPR011011">
    <property type="entry name" value="Znf_FYVE_PHD"/>
</dbReference>
<comment type="caution">
    <text evidence="7">The sequence shown here is derived from an EMBL/GenBank/DDBJ whole genome shotgun (WGS) entry which is preliminary data.</text>
</comment>
<keyword evidence="1" id="KW-0479">Metal-binding</keyword>
<reference evidence="8" key="2">
    <citation type="journal article" date="2017" name="J. Anim. Genet.">
        <title>Multiple reference genome sequences of hot pepper reveal the massive evolution of plant disease resistance genes by retroduplication.</title>
        <authorList>
            <person name="Kim S."/>
            <person name="Park J."/>
            <person name="Yeom S.-I."/>
            <person name="Kim Y.-M."/>
            <person name="Seo E."/>
            <person name="Kim K.-T."/>
            <person name="Kim M.-S."/>
            <person name="Lee J.M."/>
            <person name="Cheong K."/>
            <person name="Shin H.-S."/>
            <person name="Kim S.-B."/>
            <person name="Han K."/>
            <person name="Lee J."/>
            <person name="Park M."/>
            <person name="Lee H.-A."/>
            <person name="Lee H.-Y."/>
            <person name="Lee Y."/>
            <person name="Oh S."/>
            <person name="Lee J.H."/>
            <person name="Choi E."/>
            <person name="Choi E."/>
            <person name="Lee S.E."/>
            <person name="Jeon J."/>
            <person name="Kim H."/>
            <person name="Choi G."/>
            <person name="Song H."/>
            <person name="Lee J."/>
            <person name="Lee S.-C."/>
            <person name="Kwon J.-K."/>
            <person name="Lee H.-Y."/>
            <person name="Koo N."/>
            <person name="Hong Y."/>
            <person name="Kim R.W."/>
            <person name="Kang W.-H."/>
            <person name="Huh J.H."/>
            <person name="Kang B.-C."/>
            <person name="Yang T.-J."/>
            <person name="Lee Y.-H."/>
            <person name="Bennetzen J.L."/>
            <person name="Choi D."/>
        </authorList>
    </citation>
    <scope>NUCLEOTIDE SEQUENCE [LARGE SCALE GENOMIC DNA]</scope>
    <source>
        <strain evidence="8">cv. PBC81</strain>
    </source>
</reference>
<feature type="domain" description="Zinc finger PHD-type" evidence="6">
    <location>
        <begin position="40"/>
        <end position="76"/>
    </location>
</feature>
<dbReference type="InterPro" id="IPR046349">
    <property type="entry name" value="C1-like_sf"/>
</dbReference>
<feature type="region of interest" description="Disordered" evidence="5">
    <location>
        <begin position="187"/>
        <end position="220"/>
    </location>
</feature>
<reference evidence="7 8" key="1">
    <citation type="journal article" date="2017" name="Genome Biol.">
        <title>New reference genome sequences of hot pepper reveal the massive evolution of plant disease-resistance genes by retroduplication.</title>
        <authorList>
            <person name="Kim S."/>
            <person name="Park J."/>
            <person name="Yeom S.I."/>
            <person name="Kim Y.M."/>
            <person name="Seo E."/>
            <person name="Kim K.T."/>
            <person name="Kim M.S."/>
            <person name="Lee J.M."/>
            <person name="Cheong K."/>
            <person name="Shin H.S."/>
            <person name="Kim S.B."/>
            <person name="Han K."/>
            <person name="Lee J."/>
            <person name="Park M."/>
            <person name="Lee H.A."/>
            <person name="Lee H.Y."/>
            <person name="Lee Y."/>
            <person name="Oh S."/>
            <person name="Lee J.H."/>
            <person name="Choi E."/>
            <person name="Choi E."/>
            <person name="Lee S.E."/>
            <person name="Jeon J."/>
            <person name="Kim H."/>
            <person name="Choi G."/>
            <person name="Song H."/>
            <person name="Lee J."/>
            <person name="Lee S.C."/>
            <person name="Kwon J.K."/>
            <person name="Lee H.Y."/>
            <person name="Koo N."/>
            <person name="Hong Y."/>
            <person name="Kim R.W."/>
            <person name="Kang W.H."/>
            <person name="Huh J.H."/>
            <person name="Kang B.C."/>
            <person name="Yang T.J."/>
            <person name="Lee Y.H."/>
            <person name="Bennetzen J.L."/>
            <person name="Choi D."/>
        </authorList>
    </citation>
    <scope>NUCLEOTIDE SEQUENCE [LARGE SCALE GENOMIC DNA]</scope>
    <source>
        <strain evidence="8">cv. PBC81</strain>
    </source>
</reference>
<evidence type="ECO:0000313" key="8">
    <source>
        <dbReference type="Proteomes" id="UP000224567"/>
    </source>
</evidence>
<dbReference type="InterPro" id="IPR001965">
    <property type="entry name" value="Znf_PHD"/>
</dbReference>
<keyword evidence="2" id="KW-0677">Repeat</keyword>
<proteinExistence type="predicted"/>
<evidence type="ECO:0000256" key="4">
    <source>
        <dbReference type="ARBA" id="ARBA00022833"/>
    </source>
</evidence>
<keyword evidence="4" id="KW-0862">Zinc</keyword>